<sequence length="106" mass="11771">MEGIWKKDPGPGNSIIMTITTTSSSHRFSHDCKLRTKGKARDTMKKKLLHGRAAAFIDNEGERFMVLEDVEPAIIPSSCTARKIREEAQKVLDPDLGAGLLKFCLN</sequence>
<keyword evidence="2" id="KW-1185">Reference proteome</keyword>
<evidence type="ECO:0000313" key="2">
    <source>
        <dbReference type="Proteomes" id="UP001239111"/>
    </source>
</evidence>
<gene>
    <name evidence="1" type="ORF">QAD02_003173</name>
</gene>
<proteinExistence type="predicted"/>
<accession>A0ACC2NNM1</accession>
<reference evidence="1" key="1">
    <citation type="submission" date="2023-04" db="EMBL/GenBank/DDBJ databases">
        <title>A chromosome-level genome assembly of the parasitoid wasp Eretmocerus hayati.</title>
        <authorList>
            <person name="Zhong Y."/>
            <person name="Liu S."/>
            <person name="Liu Y."/>
        </authorList>
    </citation>
    <scope>NUCLEOTIDE SEQUENCE</scope>
    <source>
        <strain evidence="1">ZJU_SS_LIU_2023</strain>
    </source>
</reference>
<name>A0ACC2NNM1_9HYME</name>
<dbReference type="EMBL" id="CM056743">
    <property type="protein sequence ID" value="KAJ8671914.1"/>
    <property type="molecule type" value="Genomic_DNA"/>
</dbReference>
<evidence type="ECO:0000313" key="1">
    <source>
        <dbReference type="EMBL" id="KAJ8671914.1"/>
    </source>
</evidence>
<organism evidence="1 2">
    <name type="scientific">Eretmocerus hayati</name>
    <dbReference type="NCBI Taxonomy" id="131215"/>
    <lineage>
        <taxon>Eukaryota</taxon>
        <taxon>Metazoa</taxon>
        <taxon>Ecdysozoa</taxon>
        <taxon>Arthropoda</taxon>
        <taxon>Hexapoda</taxon>
        <taxon>Insecta</taxon>
        <taxon>Pterygota</taxon>
        <taxon>Neoptera</taxon>
        <taxon>Endopterygota</taxon>
        <taxon>Hymenoptera</taxon>
        <taxon>Apocrita</taxon>
        <taxon>Proctotrupomorpha</taxon>
        <taxon>Chalcidoidea</taxon>
        <taxon>Aphelinidae</taxon>
        <taxon>Aphelininae</taxon>
        <taxon>Eretmocerus</taxon>
    </lineage>
</organism>
<comment type="caution">
    <text evidence="1">The sequence shown here is derived from an EMBL/GenBank/DDBJ whole genome shotgun (WGS) entry which is preliminary data.</text>
</comment>
<protein>
    <submittedName>
        <fullName evidence="1">Uncharacterized protein</fullName>
    </submittedName>
</protein>
<dbReference type="Proteomes" id="UP001239111">
    <property type="component" value="Chromosome 3"/>
</dbReference>